<organism evidence="6 7">
    <name type="scientific">Halorubrum vacuolatum</name>
    <name type="common">Natronobacterium vacuolatum</name>
    <dbReference type="NCBI Taxonomy" id="63740"/>
    <lineage>
        <taxon>Archaea</taxon>
        <taxon>Methanobacteriati</taxon>
        <taxon>Methanobacteriota</taxon>
        <taxon>Stenosarchaea group</taxon>
        <taxon>Halobacteria</taxon>
        <taxon>Halobacteriales</taxon>
        <taxon>Haloferacaceae</taxon>
        <taxon>Halorubrum</taxon>
    </lineage>
</organism>
<dbReference type="InterPro" id="IPR008146">
    <property type="entry name" value="Gln_synth_cat_dom"/>
</dbReference>
<evidence type="ECO:0000256" key="3">
    <source>
        <dbReference type="RuleBase" id="RU000384"/>
    </source>
</evidence>
<evidence type="ECO:0000313" key="7">
    <source>
        <dbReference type="Proteomes" id="UP000198397"/>
    </source>
</evidence>
<dbReference type="PROSITE" id="PS51987">
    <property type="entry name" value="GS_CATALYTIC"/>
    <property type="match status" value="1"/>
</dbReference>
<evidence type="ECO:0000256" key="2">
    <source>
        <dbReference type="PROSITE-ProRule" id="PRU01331"/>
    </source>
</evidence>
<evidence type="ECO:0000313" key="6">
    <source>
        <dbReference type="EMBL" id="SNR34723.1"/>
    </source>
</evidence>
<protein>
    <submittedName>
        <fullName evidence="6">Glutamine synthetase, catalytic domain</fullName>
    </submittedName>
</protein>
<dbReference type="SUPFAM" id="SSF55931">
    <property type="entry name" value="Glutamine synthetase/guanido kinase"/>
    <property type="match status" value="1"/>
</dbReference>
<dbReference type="PANTHER" id="PTHR43407:SF1">
    <property type="entry name" value="LENGSIN"/>
    <property type="match status" value="1"/>
</dbReference>
<keyword evidence="7" id="KW-1185">Reference proteome</keyword>
<dbReference type="Pfam" id="PF00120">
    <property type="entry name" value="Gln-synt_C"/>
    <property type="match status" value="1"/>
</dbReference>
<dbReference type="PANTHER" id="PTHR43407">
    <property type="entry name" value="GLUTAMINE SYNTHETASE"/>
    <property type="match status" value="1"/>
</dbReference>
<dbReference type="AlphaFoldDB" id="A0A238VLV6"/>
<sequence length="117" mass="12965">MTSIRVPTHGTTRVENRIPSADANPYLVIASTLAAAIDGIETEIEPPAPVSGDPENASPRLPRTPHQALDALEADEALTGILGESLVSEYVRQKRQEIDAFYDVTTEWERRQYVEMF</sequence>
<dbReference type="Gene3D" id="3.30.590.10">
    <property type="entry name" value="Glutamine synthetase/guanido kinase, catalytic domain"/>
    <property type="match status" value="1"/>
</dbReference>
<feature type="domain" description="GS catalytic" evidence="5">
    <location>
        <begin position="1"/>
        <end position="117"/>
    </location>
</feature>
<gene>
    <name evidence="6" type="ORF">SAMN06264855_10335</name>
</gene>
<proteinExistence type="inferred from homology"/>
<evidence type="ECO:0000256" key="1">
    <source>
        <dbReference type="ARBA" id="ARBA00009897"/>
    </source>
</evidence>
<accession>A0A238VLV6</accession>
<dbReference type="Proteomes" id="UP000198397">
    <property type="component" value="Unassembled WGS sequence"/>
</dbReference>
<dbReference type="GO" id="GO:0016020">
    <property type="term" value="C:membrane"/>
    <property type="evidence" value="ECO:0007669"/>
    <property type="project" value="TreeGrafter"/>
</dbReference>
<dbReference type="GO" id="GO:0005737">
    <property type="term" value="C:cytoplasm"/>
    <property type="evidence" value="ECO:0007669"/>
    <property type="project" value="TreeGrafter"/>
</dbReference>
<comment type="similarity">
    <text evidence="1 2 3">Belongs to the glutamine synthetase family.</text>
</comment>
<evidence type="ECO:0000259" key="5">
    <source>
        <dbReference type="PROSITE" id="PS51987"/>
    </source>
</evidence>
<dbReference type="GO" id="GO:0004356">
    <property type="term" value="F:glutamine synthetase activity"/>
    <property type="evidence" value="ECO:0007669"/>
    <property type="project" value="InterPro"/>
</dbReference>
<evidence type="ECO:0000256" key="4">
    <source>
        <dbReference type="SAM" id="MobiDB-lite"/>
    </source>
</evidence>
<reference evidence="6 7" key="1">
    <citation type="submission" date="2017-06" db="EMBL/GenBank/DDBJ databases">
        <authorList>
            <person name="Kim H.J."/>
            <person name="Triplett B.A."/>
        </authorList>
    </citation>
    <scope>NUCLEOTIDE SEQUENCE [LARGE SCALE GENOMIC DNA]</scope>
    <source>
        <strain evidence="6 7">DSM 8800</strain>
    </source>
</reference>
<feature type="region of interest" description="Disordered" evidence="4">
    <location>
        <begin position="44"/>
        <end position="63"/>
    </location>
</feature>
<name>A0A238VLV6_HALVU</name>
<dbReference type="InterPro" id="IPR014746">
    <property type="entry name" value="Gln_synth/guanido_kin_cat_dom"/>
</dbReference>
<dbReference type="EMBL" id="FZNQ01000003">
    <property type="protein sequence ID" value="SNR34723.1"/>
    <property type="molecule type" value="Genomic_DNA"/>
</dbReference>